<evidence type="ECO:0000313" key="2">
    <source>
        <dbReference type="Proteomes" id="UP000000628"/>
    </source>
</evidence>
<evidence type="ECO:0000313" key="1">
    <source>
        <dbReference type="EMBL" id="ACV09971.1"/>
    </source>
</evidence>
<accession>C7R283</accession>
<dbReference type="RefSeq" id="WP_015772583.1">
    <property type="nucleotide sequence ID" value="NC_013174.1"/>
</dbReference>
<gene>
    <name evidence="1" type="ordered locus">Jden_2337</name>
</gene>
<dbReference type="HOGENOM" id="CLU_2167554_0_0_11"/>
<name>C7R283_JONDD</name>
<dbReference type="Proteomes" id="UP000000628">
    <property type="component" value="Chromosome"/>
</dbReference>
<keyword evidence="2" id="KW-1185">Reference proteome</keyword>
<dbReference type="EMBL" id="CP001706">
    <property type="protein sequence ID" value="ACV09971.1"/>
    <property type="molecule type" value="Genomic_DNA"/>
</dbReference>
<dbReference type="OrthoDB" id="5121043at2"/>
<protein>
    <submittedName>
        <fullName evidence="1">Uncharacterized protein</fullName>
    </submittedName>
</protein>
<proteinExistence type="predicted"/>
<organism evidence="1 2">
    <name type="scientific">Jonesia denitrificans (strain ATCC 14870 / DSM 20603 / BCRC 15368 / CIP 55.134 / JCM 11481 / NBRC 15587 / NCTC 10816 / Prevot 55134)</name>
    <name type="common">Listeria denitrificans</name>
    <dbReference type="NCBI Taxonomy" id="471856"/>
    <lineage>
        <taxon>Bacteria</taxon>
        <taxon>Bacillati</taxon>
        <taxon>Actinomycetota</taxon>
        <taxon>Actinomycetes</taxon>
        <taxon>Micrococcales</taxon>
        <taxon>Jonesiaceae</taxon>
        <taxon>Jonesia</taxon>
    </lineage>
</organism>
<dbReference type="KEGG" id="jde:Jden_2337"/>
<dbReference type="AlphaFoldDB" id="C7R283"/>
<reference evidence="1 2" key="1">
    <citation type="journal article" date="2009" name="Stand. Genomic Sci.">
        <title>Complete genome sequence of Jonesia denitrificans type strain (Prevot 55134).</title>
        <authorList>
            <person name="Pukall R."/>
            <person name="Gehrich-Schroter G."/>
            <person name="Lapidus A."/>
            <person name="Nolan M."/>
            <person name="Glavina Del Rio T."/>
            <person name="Lucas S."/>
            <person name="Chen F."/>
            <person name="Tice H."/>
            <person name="Pitluck S."/>
            <person name="Cheng J.F."/>
            <person name="Copeland A."/>
            <person name="Saunders E."/>
            <person name="Brettin T."/>
            <person name="Detter J.C."/>
            <person name="Bruce D."/>
            <person name="Goodwin L."/>
            <person name="Pati A."/>
            <person name="Ivanova N."/>
            <person name="Mavromatis K."/>
            <person name="Ovchinnikova G."/>
            <person name="Chen A."/>
            <person name="Palaniappan K."/>
            <person name="Land M."/>
            <person name="Hauser L."/>
            <person name="Chang Y.J."/>
            <person name="Jeffries C.D."/>
            <person name="Chain P."/>
            <person name="Goker M."/>
            <person name="Bristow J."/>
            <person name="Eisen J.A."/>
            <person name="Markowitz V."/>
            <person name="Hugenholtz P."/>
            <person name="Kyrpides N.C."/>
            <person name="Klenk H.P."/>
            <person name="Han C."/>
        </authorList>
    </citation>
    <scope>NUCLEOTIDE SEQUENCE [LARGE SCALE GENOMIC DNA]</scope>
    <source>
        <strain evidence="2">ATCC 14870 / DSM 20603 / BCRC 15368 / CIP 55.134 / JCM 11481 / NBRC 15587 / NCTC 10816 / Prevot 55134</strain>
    </source>
</reference>
<sequence length="110" mass="12300">MKHLKPSYFDSWGEADAAFASFIAELPKRRGQLRGRLAQTDGSGLDGSVESQDALNEWYIRIAFADEDDGMDWRPGWRSTWETWLFLRLTMRTGSAGAAKAAATEILRGS</sequence>